<gene>
    <name evidence="2" type="ORF">SAMN05216252_101681</name>
</gene>
<dbReference type="InterPro" id="IPR000182">
    <property type="entry name" value="GNAT_dom"/>
</dbReference>
<keyword evidence="2" id="KW-0808">Transferase</keyword>
<feature type="domain" description="N-acetyltransferase" evidence="1">
    <location>
        <begin position="6"/>
        <end position="154"/>
    </location>
</feature>
<evidence type="ECO:0000259" key="1">
    <source>
        <dbReference type="PROSITE" id="PS51186"/>
    </source>
</evidence>
<dbReference type="Gene3D" id="1.10.287.900">
    <property type="entry name" value="The crystal structure of the spermine/spermidine acetyltransferase from enterococcus faecali"/>
    <property type="match status" value="1"/>
</dbReference>
<dbReference type="SUPFAM" id="SSF55729">
    <property type="entry name" value="Acyl-CoA N-acyltransferases (Nat)"/>
    <property type="match status" value="1"/>
</dbReference>
<reference evidence="2 3" key="1">
    <citation type="submission" date="2017-06" db="EMBL/GenBank/DDBJ databases">
        <authorList>
            <person name="Kim H.J."/>
            <person name="Triplett B.A."/>
        </authorList>
    </citation>
    <scope>NUCLEOTIDE SEQUENCE [LARGE SCALE GENOMIC DNA]</scope>
    <source>
        <strain evidence="2 3">CGMCC 4.1858</strain>
    </source>
</reference>
<dbReference type="Pfam" id="PF00583">
    <property type="entry name" value="Acetyltransf_1"/>
    <property type="match status" value="1"/>
</dbReference>
<dbReference type="GO" id="GO:0016747">
    <property type="term" value="F:acyltransferase activity, transferring groups other than amino-acyl groups"/>
    <property type="evidence" value="ECO:0007669"/>
    <property type="project" value="InterPro"/>
</dbReference>
<dbReference type="AlphaFoldDB" id="A0A238ZZR5"/>
<dbReference type="PROSITE" id="PS51186">
    <property type="entry name" value="GNAT"/>
    <property type="match status" value="1"/>
</dbReference>
<sequence length="160" mass="18070">MTSPGVHLREITDDNREAVRALRVRHRQKQFVASVSLSLKQAAKMPDASPWYRAVYRGDEPVGFVMLSWKPPSGPYRGRHFIWRLLIDKRYQGHGIGREVLTLIADLVRADGATELLTSYEPGDGEPWPFYRKFGFEPTGDIDDGEIVLRLPLPPAPSAT</sequence>
<dbReference type="Proteomes" id="UP000198280">
    <property type="component" value="Unassembled WGS sequence"/>
</dbReference>
<protein>
    <submittedName>
        <fullName evidence="2">Diamine N-acetyltransferase</fullName>
    </submittedName>
</protein>
<dbReference type="EMBL" id="FZOF01000001">
    <property type="protein sequence ID" value="SNR88800.1"/>
    <property type="molecule type" value="Genomic_DNA"/>
</dbReference>
<proteinExistence type="predicted"/>
<evidence type="ECO:0000313" key="2">
    <source>
        <dbReference type="EMBL" id="SNR88800.1"/>
    </source>
</evidence>
<organism evidence="2 3">
    <name type="scientific">Actinacidiphila glaucinigra</name>
    <dbReference type="NCBI Taxonomy" id="235986"/>
    <lineage>
        <taxon>Bacteria</taxon>
        <taxon>Bacillati</taxon>
        <taxon>Actinomycetota</taxon>
        <taxon>Actinomycetes</taxon>
        <taxon>Kitasatosporales</taxon>
        <taxon>Streptomycetaceae</taxon>
        <taxon>Actinacidiphila</taxon>
    </lineage>
</organism>
<evidence type="ECO:0000313" key="3">
    <source>
        <dbReference type="Proteomes" id="UP000198280"/>
    </source>
</evidence>
<dbReference type="Gene3D" id="3.40.630.30">
    <property type="match status" value="1"/>
</dbReference>
<dbReference type="InterPro" id="IPR016181">
    <property type="entry name" value="Acyl_CoA_acyltransferase"/>
</dbReference>
<dbReference type="CDD" id="cd04301">
    <property type="entry name" value="NAT_SF"/>
    <property type="match status" value="1"/>
</dbReference>
<dbReference type="InterPro" id="IPR027455">
    <property type="entry name" value="Sper_AcTfrase_N"/>
</dbReference>
<dbReference type="RefSeq" id="WP_245938636.1">
    <property type="nucleotide sequence ID" value="NZ_FZOF01000001.1"/>
</dbReference>
<keyword evidence="3" id="KW-1185">Reference proteome</keyword>
<accession>A0A238ZZR5</accession>
<name>A0A238ZZR5_9ACTN</name>